<keyword evidence="1 3" id="KW-0808">Transferase</keyword>
<dbReference type="Pfam" id="PF22617">
    <property type="entry name" value="HCS_D2"/>
    <property type="match status" value="1"/>
</dbReference>
<dbReference type="InterPro" id="IPR050073">
    <property type="entry name" value="2-IPM_HCS-like"/>
</dbReference>
<feature type="domain" description="2-isopropylmalate synthase/homocitrate synthase post-catalytic" evidence="2">
    <location>
        <begin position="43"/>
        <end position="123"/>
    </location>
</feature>
<gene>
    <name evidence="3" type="primary">LEU4_3</name>
    <name evidence="3" type="ORF">IWQ62_003587</name>
</gene>
<dbReference type="EMBL" id="JANBPY010000991">
    <property type="protein sequence ID" value="KAJ1962256.1"/>
    <property type="molecule type" value="Genomic_DNA"/>
</dbReference>
<dbReference type="GO" id="GO:0003852">
    <property type="term" value="F:2-isopropylmalate synthase activity"/>
    <property type="evidence" value="ECO:0007669"/>
    <property type="project" value="UniProtKB-EC"/>
</dbReference>
<dbReference type="InterPro" id="IPR054691">
    <property type="entry name" value="LeuA/HCS_post-cat"/>
</dbReference>
<dbReference type="EC" id="2.3.3.13" evidence="3"/>
<dbReference type="FunFam" id="1.10.238.260:FF:000001">
    <property type="entry name" value="2-isopropylmalate synthase"/>
    <property type="match status" value="1"/>
</dbReference>
<name>A0A9W8ATH0_9FUNG</name>
<evidence type="ECO:0000259" key="2">
    <source>
        <dbReference type="Pfam" id="PF22617"/>
    </source>
</evidence>
<proteinExistence type="predicted"/>
<dbReference type="OrthoDB" id="2015253at2759"/>
<evidence type="ECO:0000313" key="4">
    <source>
        <dbReference type="Proteomes" id="UP001150925"/>
    </source>
</evidence>
<accession>A0A9W8ATH0</accession>
<dbReference type="AlphaFoldDB" id="A0A9W8ATH0"/>
<evidence type="ECO:0000256" key="1">
    <source>
        <dbReference type="ARBA" id="ARBA00022679"/>
    </source>
</evidence>
<reference evidence="3" key="1">
    <citation type="submission" date="2022-07" db="EMBL/GenBank/DDBJ databases">
        <title>Phylogenomic reconstructions and comparative analyses of Kickxellomycotina fungi.</title>
        <authorList>
            <person name="Reynolds N.K."/>
            <person name="Stajich J.E."/>
            <person name="Barry K."/>
            <person name="Grigoriev I.V."/>
            <person name="Crous P."/>
            <person name="Smith M.E."/>
        </authorList>
    </citation>
    <scope>NUCLEOTIDE SEQUENCE</scope>
    <source>
        <strain evidence="3">RSA 1196</strain>
    </source>
</reference>
<dbReference type="PANTHER" id="PTHR10277:SF9">
    <property type="entry name" value="2-ISOPROPYLMALATE SYNTHASE 1, CHLOROPLASTIC-RELATED"/>
    <property type="match status" value="1"/>
</dbReference>
<dbReference type="GO" id="GO:0009098">
    <property type="term" value="P:L-leucine biosynthetic process"/>
    <property type="evidence" value="ECO:0007669"/>
    <property type="project" value="TreeGrafter"/>
</dbReference>
<keyword evidence="4" id="KW-1185">Reference proteome</keyword>
<sequence length="148" mass="16631">MMAIQSHPEAFPVRHHINTKLITETARLVSELGGFRYAPNTPLVGANAFRHESGIHQDGILKNRDLYEFIHPEDVGTNCQLVLGKFSGRHALRYRLNLMGYDDLNAEELGVLFLKFKQLASTKVFIEDEDLVTLMGKVPPSLKGTTLK</sequence>
<evidence type="ECO:0000313" key="3">
    <source>
        <dbReference type="EMBL" id="KAJ1962256.1"/>
    </source>
</evidence>
<keyword evidence="3" id="KW-0012">Acyltransferase</keyword>
<organism evidence="3 4">
    <name type="scientific">Dispira parvispora</name>
    <dbReference type="NCBI Taxonomy" id="1520584"/>
    <lineage>
        <taxon>Eukaryota</taxon>
        <taxon>Fungi</taxon>
        <taxon>Fungi incertae sedis</taxon>
        <taxon>Zoopagomycota</taxon>
        <taxon>Kickxellomycotina</taxon>
        <taxon>Dimargaritomycetes</taxon>
        <taxon>Dimargaritales</taxon>
        <taxon>Dimargaritaceae</taxon>
        <taxon>Dispira</taxon>
    </lineage>
</organism>
<dbReference type="Gene3D" id="1.10.238.260">
    <property type="match status" value="1"/>
</dbReference>
<dbReference type="Proteomes" id="UP001150925">
    <property type="component" value="Unassembled WGS sequence"/>
</dbReference>
<comment type="caution">
    <text evidence="3">The sequence shown here is derived from an EMBL/GenBank/DDBJ whole genome shotgun (WGS) entry which is preliminary data.</text>
</comment>
<protein>
    <submittedName>
        <fullName evidence="3">2-isopropylmalate synthase (Alpha-isopropylmalate synthase) (Alpha-IPM synthetase)</fullName>
        <ecNumber evidence="3">2.3.3.13</ecNumber>
    </submittedName>
</protein>
<dbReference type="PANTHER" id="PTHR10277">
    <property type="entry name" value="HOMOCITRATE SYNTHASE-RELATED"/>
    <property type="match status" value="1"/>
</dbReference>